<comment type="caution">
    <text evidence="2">The sequence shown here is derived from an EMBL/GenBank/DDBJ whole genome shotgun (WGS) entry which is preliminary data.</text>
</comment>
<dbReference type="Proteomes" id="UP000741863">
    <property type="component" value="Unassembled WGS sequence"/>
</dbReference>
<accession>A0ABS2PB04</accession>
<dbReference type="InterPro" id="IPR029032">
    <property type="entry name" value="AhpD-like"/>
</dbReference>
<gene>
    <name evidence="2" type="ORF">JOD17_001115</name>
</gene>
<protein>
    <submittedName>
        <fullName evidence="2">AhpD family alkylhydroperoxidase</fullName>
    </submittedName>
</protein>
<evidence type="ECO:0000313" key="3">
    <source>
        <dbReference type="Proteomes" id="UP000741863"/>
    </source>
</evidence>
<dbReference type="Pfam" id="PF02627">
    <property type="entry name" value="CMD"/>
    <property type="match status" value="1"/>
</dbReference>
<dbReference type="InterPro" id="IPR003779">
    <property type="entry name" value="CMD-like"/>
</dbReference>
<dbReference type="EMBL" id="JAFBEC010000002">
    <property type="protein sequence ID" value="MBM7632023.1"/>
    <property type="molecule type" value="Genomic_DNA"/>
</dbReference>
<dbReference type="RefSeq" id="WP_239575229.1">
    <property type="nucleotide sequence ID" value="NZ_JAFBEC010000002.1"/>
</dbReference>
<organism evidence="2 3">
    <name type="scientific">Geomicrobium sediminis</name>
    <dbReference type="NCBI Taxonomy" id="1347788"/>
    <lineage>
        <taxon>Bacteria</taxon>
        <taxon>Bacillati</taxon>
        <taxon>Bacillota</taxon>
        <taxon>Bacilli</taxon>
        <taxon>Bacillales</taxon>
        <taxon>Geomicrobium</taxon>
    </lineage>
</organism>
<evidence type="ECO:0000259" key="1">
    <source>
        <dbReference type="Pfam" id="PF02627"/>
    </source>
</evidence>
<sequence length="126" mass="14066">MPKDQNFIEEVLLDYKEGMDYVSEQLPRLTRKYHAFTEVCFAKGKLQTKDKQLMALAISVVMNDDYCMVYHTKMCVDEGATEAEILEAVGVAAAFRAGPSLSQAATLIRDAIEAFEKEQDSSSSDN</sequence>
<keyword evidence="3" id="KW-1185">Reference proteome</keyword>
<name>A0ABS2PB04_9BACL</name>
<dbReference type="PANTHER" id="PTHR33930">
    <property type="entry name" value="ALKYL HYDROPEROXIDE REDUCTASE AHPD"/>
    <property type="match status" value="1"/>
</dbReference>
<proteinExistence type="predicted"/>
<evidence type="ECO:0000313" key="2">
    <source>
        <dbReference type="EMBL" id="MBM7632023.1"/>
    </source>
</evidence>
<feature type="domain" description="Carboxymuconolactone decarboxylase-like" evidence="1">
    <location>
        <begin position="27"/>
        <end position="108"/>
    </location>
</feature>
<dbReference type="Gene3D" id="1.20.1290.10">
    <property type="entry name" value="AhpD-like"/>
    <property type="match status" value="1"/>
</dbReference>
<dbReference type="SUPFAM" id="SSF69118">
    <property type="entry name" value="AhpD-like"/>
    <property type="match status" value="1"/>
</dbReference>
<reference evidence="2 3" key="1">
    <citation type="submission" date="2021-01" db="EMBL/GenBank/DDBJ databases">
        <title>Genomic Encyclopedia of Type Strains, Phase IV (KMG-IV): sequencing the most valuable type-strain genomes for metagenomic binning, comparative biology and taxonomic classification.</title>
        <authorList>
            <person name="Goeker M."/>
        </authorList>
    </citation>
    <scope>NUCLEOTIDE SEQUENCE [LARGE SCALE GENOMIC DNA]</scope>
    <source>
        <strain evidence="2 3">DSM 25540</strain>
    </source>
</reference>
<dbReference type="PANTHER" id="PTHR33930:SF2">
    <property type="entry name" value="BLR3452 PROTEIN"/>
    <property type="match status" value="1"/>
</dbReference>